<protein>
    <submittedName>
        <fullName evidence="1">Uncharacterized protein</fullName>
    </submittedName>
</protein>
<keyword evidence="2" id="KW-1185">Reference proteome</keyword>
<evidence type="ECO:0000313" key="2">
    <source>
        <dbReference type="Proteomes" id="UP001305414"/>
    </source>
</evidence>
<reference evidence="1 2" key="1">
    <citation type="submission" date="2023-10" db="EMBL/GenBank/DDBJ databases">
        <title>Draft genome sequence of Xylaria bambusicola isolate GMP-LS, the root and basal stem rot pathogen of sugarcane in Indonesia.</title>
        <authorList>
            <person name="Selvaraj P."/>
            <person name="Muralishankar V."/>
            <person name="Muruganantham S."/>
            <person name="Sp S."/>
            <person name="Haryani S."/>
            <person name="Lau K.J.X."/>
            <person name="Naqvi N.I."/>
        </authorList>
    </citation>
    <scope>NUCLEOTIDE SEQUENCE [LARGE SCALE GENOMIC DNA]</scope>
    <source>
        <strain evidence="1">GMP-LS</strain>
    </source>
</reference>
<organism evidence="1 2">
    <name type="scientific">Xylaria bambusicola</name>
    <dbReference type="NCBI Taxonomy" id="326684"/>
    <lineage>
        <taxon>Eukaryota</taxon>
        <taxon>Fungi</taxon>
        <taxon>Dikarya</taxon>
        <taxon>Ascomycota</taxon>
        <taxon>Pezizomycotina</taxon>
        <taxon>Sordariomycetes</taxon>
        <taxon>Xylariomycetidae</taxon>
        <taxon>Xylariales</taxon>
        <taxon>Xylariaceae</taxon>
        <taxon>Xylaria</taxon>
    </lineage>
</organism>
<evidence type="ECO:0000313" key="1">
    <source>
        <dbReference type="EMBL" id="KAK5626652.1"/>
    </source>
</evidence>
<accession>A0AAN7UF66</accession>
<dbReference type="AlphaFoldDB" id="A0AAN7UF66"/>
<dbReference type="Proteomes" id="UP001305414">
    <property type="component" value="Unassembled WGS sequence"/>
</dbReference>
<comment type="caution">
    <text evidence="1">The sequence shown here is derived from an EMBL/GenBank/DDBJ whole genome shotgun (WGS) entry which is preliminary data.</text>
</comment>
<sequence length="67" mass="7607">MSFHYVRLSARCPCLSDNVHSRARAVPVSPTMPRNTPDLGFGDREASEQIPWFWYDIINAATSKPIE</sequence>
<dbReference type="EMBL" id="JAWHQM010000004">
    <property type="protein sequence ID" value="KAK5626652.1"/>
    <property type="molecule type" value="Genomic_DNA"/>
</dbReference>
<name>A0AAN7UF66_9PEZI</name>
<proteinExistence type="predicted"/>
<gene>
    <name evidence="1" type="ORF">RRF57_002367</name>
</gene>